<proteinExistence type="predicted"/>
<dbReference type="EMBL" id="LGUB01000112">
    <property type="protein sequence ID" value="KRH94226.1"/>
    <property type="molecule type" value="Genomic_DNA"/>
</dbReference>
<dbReference type="VEuPathDB" id="MicrosporidiaDB:M153_3290006211"/>
<keyword evidence="2" id="KW-1185">Reference proteome</keyword>
<dbReference type="AlphaFoldDB" id="A0A0R0LY30"/>
<protein>
    <submittedName>
        <fullName evidence="1">Putative transposable element</fullName>
    </submittedName>
</protein>
<comment type="caution">
    <text evidence="1">The sequence shown here is derived from an EMBL/GenBank/DDBJ whole genome shotgun (WGS) entry which is preliminary data.</text>
</comment>
<reference evidence="1 2" key="1">
    <citation type="submission" date="2015-07" db="EMBL/GenBank/DDBJ databases">
        <title>The genome of Pseudoloma neurophilia, a relevant intracellular parasite of the zebrafish.</title>
        <authorList>
            <person name="Ndikumana S."/>
            <person name="Pelin A."/>
            <person name="Sanders J."/>
            <person name="Corradi N."/>
        </authorList>
    </citation>
    <scope>NUCLEOTIDE SEQUENCE [LARGE SCALE GENOMIC DNA]</scope>
    <source>
        <strain evidence="1 2">MK1</strain>
    </source>
</reference>
<dbReference type="Proteomes" id="UP000051530">
    <property type="component" value="Unassembled WGS sequence"/>
</dbReference>
<organism evidence="1 2">
    <name type="scientific">Pseudoloma neurophilia</name>
    <dbReference type="NCBI Taxonomy" id="146866"/>
    <lineage>
        <taxon>Eukaryota</taxon>
        <taxon>Fungi</taxon>
        <taxon>Fungi incertae sedis</taxon>
        <taxon>Microsporidia</taxon>
        <taxon>Pseudoloma</taxon>
    </lineage>
</organism>
<name>A0A0R0LY30_9MICR</name>
<evidence type="ECO:0000313" key="2">
    <source>
        <dbReference type="Proteomes" id="UP000051530"/>
    </source>
</evidence>
<evidence type="ECO:0000313" key="1">
    <source>
        <dbReference type="EMBL" id="KRH94226.1"/>
    </source>
</evidence>
<sequence>MRKTKGSYKQKINKIISSYNDLTHRGLGMSPNQALLPKNYDKVLQNSLKYAKEFKEGTFHEFNIGDSVIIKNENKNDKMDDEYKQIGKVIRKDIHHSYRIQLEDGSILKRHSLHLKIWPGHVRQNDKDSPLLMM</sequence>
<accession>A0A0R0LY30</accession>
<gene>
    <name evidence="1" type="ORF">M153_3290006211</name>
</gene>